<keyword evidence="2" id="KW-0812">Transmembrane</keyword>
<evidence type="ECO:0008006" key="5">
    <source>
        <dbReference type="Google" id="ProtNLM"/>
    </source>
</evidence>
<proteinExistence type="predicted"/>
<protein>
    <recommendedName>
        <fullName evidence="5">Transmembrane protein</fullName>
    </recommendedName>
</protein>
<evidence type="ECO:0000256" key="1">
    <source>
        <dbReference type="SAM" id="MobiDB-lite"/>
    </source>
</evidence>
<reference evidence="3 4" key="1">
    <citation type="journal article" date="2019" name="Emerg. Microbes Infect.">
        <title>Comprehensive subspecies identification of 175 nontuberculous mycobacteria species based on 7547 genomic profiles.</title>
        <authorList>
            <person name="Matsumoto Y."/>
            <person name="Kinjo T."/>
            <person name="Motooka D."/>
            <person name="Nabeya D."/>
            <person name="Jung N."/>
            <person name="Uechi K."/>
            <person name="Horii T."/>
            <person name="Iida T."/>
            <person name="Fujita J."/>
            <person name="Nakamura S."/>
        </authorList>
    </citation>
    <scope>NUCLEOTIDE SEQUENCE [LARGE SCALE GENOMIC DNA]</scope>
    <source>
        <strain evidence="3 4">JCM 14738</strain>
    </source>
</reference>
<feature type="compositionally biased region" description="Low complexity" evidence="1">
    <location>
        <begin position="74"/>
        <end position="90"/>
    </location>
</feature>
<dbReference type="EMBL" id="AP022613">
    <property type="protein sequence ID" value="BBZ37232.1"/>
    <property type="molecule type" value="Genomic_DNA"/>
</dbReference>
<dbReference type="AlphaFoldDB" id="A0A7I7Y862"/>
<feature type="region of interest" description="Disordered" evidence="1">
    <location>
        <begin position="61"/>
        <end position="114"/>
    </location>
</feature>
<organism evidence="3 4">
    <name type="scientific">Mycobacterium conspicuum</name>
    <dbReference type="NCBI Taxonomy" id="44010"/>
    <lineage>
        <taxon>Bacteria</taxon>
        <taxon>Bacillati</taxon>
        <taxon>Actinomycetota</taxon>
        <taxon>Actinomycetes</taxon>
        <taxon>Mycobacteriales</taxon>
        <taxon>Mycobacteriaceae</taxon>
        <taxon>Mycobacterium</taxon>
    </lineage>
</organism>
<evidence type="ECO:0000313" key="3">
    <source>
        <dbReference type="EMBL" id="BBZ37232.1"/>
    </source>
</evidence>
<accession>A0A7I7Y862</accession>
<feature type="compositionally biased region" description="Basic residues" evidence="1">
    <location>
        <begin position="91"/>
        <end position="102"/>
    </location>
</feature>
<feature type="compositionally biased region" description="Low complexity" evidence="1">
    <location>
        <begin position="103"/>
        <end position="114"/>
    </location>
</feature>
<keyword evidence="2" id="KW-0472">Membrane</keyword>
<name>A0A7I7Y862_9MYCO</name>
<evidence type="ECO:0000313" key="4">
    <source>
        <dbReference type="Proteomes" id="UP000467385"/>
    </source>
</evidence>
<dbReference type="Proteomes" id="UP000467385">
    <property type="component" value="Chromosome"/>
</dbReference>
<evidence type="ECO:0000256" key="2">
    <source>
        <dbReference type="SAM" id="Phobius"/>
    </source>
</evidence>
<sequence>MNGVVGGVKGAAEGIQRGIGSGSKSTAAAALAIGALGVTGLVEWPILMAVGGGALVLQRMNRKPEDPAPKAKLTTVPTEPEPAEATPSKAPSRKAAAKKASGRRAGSAALRSTN</sequence>
<feature type="transmembrane region" description="Helical" evidence="2">
    <location>
        <begin position="27"/>
        <end position="57"/>
    </location>
</feature>
<gene>
    <name evidence="3" type="ORF">MCNS_02950</name>
</gene>
<keyword evidence="2" id="KW-1133">Transmembrane helix</keyword>
<keyword evidence="4" id="KW-1185">Reference proteome</keyword>